<evidence type="ECO:0000256" key="1">
    <source>
        <dbReference type="ARBA" id="ARBA00022741"/>
    </source>
</evidence>
<proteinExistence type="predicted"/>
<dbReference type="GO" id="GO:0005524">
    <property type="term" value="F:ATP binding"/>
    <property type="evidence" value="ECO:0007669"/>
    <property type="project" value="UniProtKB-KW"/>
</dbReference>
<dbReference type="GO" id="GO:0016887">
    <property type="term" value="F:ATP hydrolysis activity"/>
    <property type="evidence" value="ECO:0007669"/>
    <property type="project" value="InterPro"/>
</dbReference>
<keyword evidence="1" id="KW-0547">Nucleotide-binding</keyword>
<gene>
    <name evidence="4" type="ORF">EQG49_05395</name>
</gene>
<dbReference type="AlphaFoldDB" id="A0A4P6YX74"/>
<dbReference type="PANTHER" id="PTHR24220:SF86">
    <property type="entry name" value="ABC TRANSPORTER ABCH.1"/>
    <property type="match status" value="1"/>
</dbReference>
<dbReference type="GO" id="GO:0005886">
    <property type="term" value="C:plasma membrane"/>
    <property type="evidence" value="ECO:0007669"/>
    <property type="project" value="TreeGrafter"/>
</dbReference>
<evidence type="ECO:0000256" key="2">
    <source>
        <dbReference type="ARBA" id="ARBA00022840"/>
    </source>
</evidence>
<evidence type="ECO:0000313" key="5">
    <source>
        <dbReference type="Proteomes" id="UP000292886"/>
    </source>
</evidence>
<dbReference type="InterPro" id="IPR015854">
    <property type="entry name" value="ABC_transpr_LolD-like"/>
</dbReference>
<evidence type="ECO:0000313" key="4">
    <source>
        <dbReference type="EMBL" id="QBO37460.1"/>
    </source>
</evidence>
<sequence length="208" mass="23007">MLQIINGTKQYGNTPALLQNVNLKFEPGKMYALIGPSGIGKSTILNSLAKLDELTSGQIMVDDTDLYGMSVITYFREYLGYLFQNYALIEEDTVQQNLRLVRRYPVIELQTALEKFGLSASYLKRKVYSLSGGEAQRVALARLYLKNPPIILADEPTGALDKGNTKLVVQSLQAMAQSNKIVIVATHDDYVANQADVVIDVSQFHGSN</sequence>
<dbReference type="InterPro" id="IPR003593">
    <property type="entry name" value="AAA+_ATPase"/>
</dbReference>
<keyword evidence="5" id="KW-1185">Reference proteome</keyword>
<name>A0A4P6YX74_9LACO</name>
<dbReference type="KEGG" id="wei:EQG49_05395"/>
<dbReference type="GO" id="GO:0022857">
    <property type="term" value="F:transmembrane transporter activity"/>
    <property type="evidence" value="ECO:0007669"/>
    <property type="project" value="TreeGrafter"/>
</dbReference>
<reference evidence="5" key="1">
    <citation type="submission" date="2019-03" db="EMBL/GenBank/DDBJ databases">
        <title>Weissella sp. 26KH-42 Genome sequencing.</title>
        <authorList>
            <person name="Heo J."/>
            <person name="Kim S.-J."/>
            <person name="Kim J.-S."/>
            <person name="Hong S.-B."/>
            <person name="Kwon S.-W."/>
        </authorList>
    </citation>
    <scope>NUCLEOTIDE SEQUENCE [LARGE SCALE GENOMIC DNA]</scope>
    <source>
        <strain evidence="5">26KH-42</strain>
    </source>
</reference>
<protein>
    <submittedName>
        <fullName evidence="4">ATP-binding cassette domain-containing protein</fullName>
    </submittedName>
</protein>
<dbReference type="Proteomes" id="UP000292886">
    <property type="component" value="Chromosome"/>
</dbReference>
<evidence type="ECO:0000259" key="3">
    <source>
        <dbReference type="PROSITE" id="PS50893"/>
    </source>
</evidence>
<dbReference type="InterPro" id="IPR017871">
    <property type="entry name" value="ABC_transporter-like_CS"/>
</dbReference>
<dbReference type="EMBL" id="CP037940">
    <property type="protein sequence ID" value="QBO37460.1"/>
    <property type="molecule type" value="Genomic_DNA"/>
</dbReference>
<dbReference type="InterPro" id="IPR003439">
    <property type="entry name" value="ABC_transporter-like_ATP-bd"/>
</dbReference>
<organism evidence="4 5">
    <name type="scientific">Periweissella cryptocerci</name>
    <dbReference type="NCBI Taxonomy" id="2506420"/>
    <lineage>
        <taxon>Bacteria</taxon>
        <taxon>Bacillati</taxon>
        <taxon>Bacillota</taxon>
        <taxon>Bacilli</taxon>
        <taxon>Lactobacillales</taxon>
        <taxon>Lactobacillaceae</taxon>
        <taxon>Periweissella</taxon>
    </lineage>
</organism>
<dbReference type="OrthoDB" id="9791546at2"/>
<dbReference type="Gene3D" id="3.40.50.300">
    <property type="entry name" value="P-loop containing nucleotide triphosphate hydrolases"/>
    <property type="match status" value="1"/>
</dbReference>
<dbReference type="PROSITE" id="PS00211">
    <property type="entry name" value="ABC_TRANSPORTER_1"/>
    <property type="match status" value="1"/>
</dbReference>
<feature type="domain" description="ABC transporter" evidence="3">
    <location>
        <begin position="2"/>
        <end position="208"/>
    </location>
</feature>
<dbReference type="SMART" id="SM00382">
    <property type="entry name" value="AAA"/>
    <property type="match status" value="1"/>
</dbReference>
<dbReference type="SUPFAM" id="SSF52540">
    <property type="entry name" value="P-loop containing nucleoside triphosphate hydrolases"/>
    <property type="match status" value="1"/>
</dbReference>
<dbReference type="PROSITE" id="PS50893">
    <property type="entry name" value="ABC_TRANSPORTER_2"/>
    <property type="match status" value="1"/>
</dbReference>
<keyword evidence="2 4" id="KW-0067">ATP-binding</keyword>
<accession>A0A4P6YX74</accession>
<dbReference type="Pfam" id="PF00005">
    <property type="entry name" value="ABC_tran"/>
    <property type="match status" value="1"/>
</dbReference>
<dbReference type="PANTHER" id="PTHR24220">
    <property type="entry name" value="IMPORT ATP-BINDING PROTEIN"/>
    <property type="match status" value="1"/>
</dbReference>
<dbReference type="InterPro" id="IPR027417">
    <property type="entry name" value="P-loop_NTPase"/>
</dbReference>